<evidence type="ECO:0000256" key="5">
    <source>
        <dbReference type="PROSITE-ProRule" id="PRU01243"/>
    </source>
</evidence>
<feature type="chain" id="PRO_5027649932" description="AA1-like domain-containing protein" evidence="6">
    <location>
        <begin position="26"/>
        <end position="156"/>
    </location>
</feature>
<protein>
    <recommendedName>
        <fullName evidence="7">AA1-like domain-containing protein</fullName>
    </recommendedName>
</protein>
<reference evidence="8 9" key="1">
    <citation type="journal article" date="2019" name="Mol. Biol. Evol.">
        <title>Blast fungal genomes show frequent chromosomal changes, gene gains and losses, and effector gene turnover.</title>
        <authorList>
            <person name="Gomez Luciano L.B."/>
            <person name="Jason Tsai I."/>
            <person name="Chuma I."/>
            <person name="Tosa Y."/>
            <person name="Chen Y.H."/>
            <person name="Li J.Y."/>
            <person name="Li M.Y."/>
            <person name="Jade Lu M.Y."/>
            <person name="Nakayashiki H."/>
            <person name="Li W.H."/>
        </authorList>
    </citation>
    <scope>NUCLEOTIDE SEQUENCE [LARGE SCALE GENOMIC DNA]</scope>
    <source>
        <strain evidence="8 9">NI907</strain>
    </source>
</reference>
<keyword evidence="4" id="KW-1015">Disulfide bond</keyword>
<gene>
    <name evidence="9" type="ORF">PgNI_06532</name>
</gene>
<evidence type="ECO:0000259" key="7">
    <source>
        <dbReference type="PROSITE" id="PS51895"/>
    </source>
</evidence>
<dbReference type="Proteomes" id="UP000515153">
    <property type="component" value="Chromosome I"/>
</dbReference>
<dbReference type="KEGG" id="pgri:PgNI_06532"/>
<feature type="signal peptide" evidence="6">
    <location>
        <begin position="1"/>
        <end position="25"/>
    </location>
</feature>
<evidence type="ECO:0000256" key="6">
    <source>
        <dbReference type="SAM" id="SignalP"/>
    </source>
</evidence>
<comment type="subcellular location">
    <subcellularLocation>
        <location evidence="1">Secreted</location>
    </subcellularLocation>
</comment>
<evidence type="ECO:0000313" key="9">
    <source>
        <dbReference type="RefSeq" id="XP_030982526.1"/>
    </source>
</evidence>
<sequence>MRFNFAATVALFGAAIAAPAPQASSTPTSKETVVMGKFKAFHQLVEGVVNEISFTITSHEVAGTSSYACSAVNRSGALAFSPTAFTCNGGVENNQYSFQINEVDTKANTYNLTITHQTTSSLSGQIKIDTTCRAEGVRSEYCEHPDDLNVDLQASA</sequence>
<evidence type="ECO:0000256" key="1">
    <source>
        <dbReference type="ARBA" id="ARBA00004613"/>
    </source>
</evidence>
<dbReference type="RefSeq" id="XP_030982526.1">
    <property type="nucleotide sequence ID" value="XM_031126555.1"/>
</dbReference>
<dbReference type="GO" id="GO:0005576">
    <property type="term" value="C:extracellular region"/>
    <property type="evidence" value="ECO:0007669"/>
    <property type="project" value="UniProtKB-SubCell"/>
</dbReference>
<name>A0A6P8B5L8_PYRGI</name>
<dbReference type="OrthoDB" id="3928926at2759"/>
<evidence type="ECO:0000256" key="2">
    <source>
        <dbReference type="ARBA" id="ARBA00022525"/>
    </source>
</evidence>
<organism evidence="8 9">
    <name type="scientific">Pyricularia grisea</name>
    <name type="common">Crabgrass-specific blast fungus</name>
    <name type="synonym">Magnaporthe grisea</name>
    <dbReference type="NCBI Taxonomy" id="148305"/>
    <lineage>
        <taxon>Eukaryota</taxon>
        <taxon>Fungi</taxon>
        <taxon>Dikarya</taxon>
        <taxon>Ascomycota</taxon>
        <taxon>Pezizomycotina</taxon>
        <taxon>Sordariomycetes</taxon>
        <taxon>Sordariomycetidae</taxon>
        <taxon>Magnaporthales</taxon>
        <taxon>Pyriculariaceae</taxon>
        <taxon>Pyricularia</taxon>
    </lineage>
</organism>
<evidence type="ECO:0000256" key="4">
    <source>
        <dbReference type="ARBA" id="ARBA00023157"/>
    </source>
</evidence>
<comment type="caution">
    <text evidence="5">Lacks conserved residue(s) required for the propagation of feature annotation.</text>
</comment>
<keyword evidence="2" id="KW-0964">Secreted</keyword>
<keyword evidence="3 6" id="KW-0732">Signal</keyword>
<reference evidence="9" key="2">
    <citation type="submission" date="2019-10" db="EMBL/GenBank/DDBJ databases">
        <authorList>
            <consortium name="NCBI Genome Project"/>
        </authorList>
    </citation>
    <scope>NUCLEOTIDE SEQUENCE</scope>
    <source>
        <strain evidence="9">NI907</strain>
    </source>
</reference>
<evidence type="ECO:0000313" key="8">
    <source>
        <dbReference type="Proteomes" id="UP000515153"/>
    </source>
</evidence>
<proteinExistence type="predicted"/>
<feature type="domain" description="AA1-like" evidence="7">
    <location>
        <begin position="28"/>
        <end position="155"/>
    </location>
</feature>
<dbReference type="GeneID" id="41961464"/>
<accession>A0A6P8B5L8</accession>
<dbReference type="InterPro" id="IPR032382">
    <property type="entry name" value="AltA1"/>
</dbReference>
<reference evidence="9" key="3">
    <citation type="submission" date="2025-08" db="UniProtKB">
        <authorList>
            <consortium name="RefSeq"/>
        </authorList>
    </citation>
    <scope>IDENTIFICATION</scope>
    <source>
        <strain evidence="9">NI907</strain>
    </source>
</reference>
<dbReference type="PROSITE" id="PS51895">
    <property type="entry name" value="AA1"/>
    <property type="match status" value="1"/>
</dbReference>
<dbReference type="AlphaFoldDB" id="A0A6P8B5L8"/>
<dbReference type="Pfam" id="PF16541">
    <property type="entry name" value="AltA1"/>
    <property type="match status" value="1"/>
</dbReference>
<keyword evidence="8" id="KW-1185">Reference proteome</keyword>
<evidence type="ECO:0000256" key="3">
    <source>
        <dbReference type="ARBA" id="ARBA00022729"/>
    </source>
</evidence>
<dbReference type="Gene3D" id="2.40.350.20">
    <property type="match status" value="1"/>
</dbReference>